<evidence type="ECO:0000256" key="12">
    <source>
        <dbReference type="ARBA" id="ARBA00022984"/>
    </source>
</evidence>
<dbReference type="EC" id="1.3.1.98" evidence="5"/>
<dbReference type="Pfam" id="PF02873">
    <property type="entry name" value="MurB_C"/>
    <property type="match status" value="1"/>
</dbReference>
<dbReference type="Gene3D" id="3.30.465.10">
    <property type="match status" value="1"/>
</dbReference>
<dbReference type="Gene3D" id="3.30.43.10">
    <property type="entry name" value="Uridine Diphospho-n-acetylenolpyruvylglucosamine Reductase, domain 2"/>
    <property type="match status" value="1"/>
</dbReference>
<evidence type="ECO:0000256" key="7">
    <source>
        <dbReference type="ARBA" id="ARBA00022618"/>
    </source>
</evidence>
<dbReference type="Pfam" id="PF01565">
    <property type="entry name" value="FAD_binding_4"/>
    <property type="match status" value="1"/>
</dbReference>
<keyword evidence="6" id="KW-0963">Cytoplasm</keyword>
<evidence type="ECO:0000256" key="2">
    <source>
        <dbReference type="ARBA" id="ARBA00003921"/>
    </source>
</evidence>
<proteinExistence type="inferred from homology"/>
<dbReference type="GO" id="GO:0008762">
    <property type="term" value="F:UDP-N-acetylmuramate dehydrogenase activity"/>
    <property type="evidence" value="ECO:0007669"/>
    <property type="project" value="UniProtKB-EC"/>
</dbReference>
<accession>A0A6J7Q9M2</accession>
<evidence type="ECO:0000256" key="11">
    <source>
        <dbReference type="ARBA" id="ARBA00022960"/>
    </source>
</evidence>
<dbReference type="GO" id="GO:0051301">
    <property type="term" value="P:cell division"/>
    <property type="evidence" value="ECO:0007669"/>
    <property type="project" value="UniProtKB-KW"/>
</dbReference>
<comment type="cofactor">
    <cofactor evidence="1">
        <name>FAD</name>
        <dbReference type="ChEBI" id="CHEBI:57692"/>
    </cofactor>
</comment>
<evidence type="ECO:0000259" key="17">
    <source>
        <dbReference type="PROSITE" id="PS51387"/>
    </source>
</evidence>
<keyword evidence="8" id="KW-0285">Flavoprotein</keyword>
<evidence type="ECO:0000256" key="8">
    <source>
        <dbReference type="ARBA" id="ARBA00022630"/>
    </source>
</evidence>
<keyword evidence="9" id="KW-0274">FAD</keyword>
<keyword evidence="13" id="KW-0560">Oxidoreductase</keyword>
<keyword evidence="7" id="KW-0132">Cell division</keyword>
<evidence type="ECO:0000256" key="6">
    <source>
        <dbReference type="ARBA" id="ARBA00022490"/>
    </source>
</evidence>
<comment type="subcellular location">
    <subcellularLocation>
        <location evidence="3">Cytoplasm</location>
    </subcellularLocation>
</comment>
<sequence length="323" mass="33290">MTAADFEAADALLRDSVLAGRVHENRPLGPLTTYRVGGAAMRYVVVESMLDLRAVVHAATVGALPVLVIGRGSNLLVSDNGFAGLAVQLGAAFTDVDTRGPVVRAGGGAALPMVARRTAALGLAGFEWAVGVPGSIGGACRMNAGGHGSDMASCLSSVRVVDLYGDGSVRQIPVRELALSYRHSVLRDDQVVVQATLALTVDDPADAVARVDAIVRWRREHQPGGQNAGSVFTNPPGDSAGRLIDTAGCKGLRLGTAEVSSKHANFIQADDNGRAEDVHALMTLVQERVLATHGVALVAETRLVGFAAAASSSSGQRMQGPSA</sequence>
<keyword evidence="15" id="KW-0961">Cell wall biogenesis/degradation</keyword>
<dbReference type="InterPro" id="IPR011601">
    <property type="entry name" value="MurB_C"/>
</dbReference>
<keyword evidence="12" id="KW-0573">Peptidoglycan synthesis</keyword>
<evidence type="ECO:0000313" key="18">
    <source>
        <dbReference type="EMBL" id="CAB4752192.1"/>
    </source>
</evidence>
<dbReference type="GO" id="GO:0008360">
    <property type="term" value="P:regulation of cell shape"/>
    <property type="evidence" value="ECO:0007669"/>
    <property type="project" value="UniProtKB-KW"/>
</dbReference>
<dbReference type="SUPFAM" id="SSF56176">
    <property type="entry name" value="FAD-binding/transporter-associated domain-like"/>
    <property type="match status" value="1"/>
</dbReference>
<dbReference type="InterPro" id="IPR036635">
    <property type="entry name" value="MurB_C_sf"/>
</dbReference>
<gene>
    <name evidence="18" type="ORF">UFOPK2754_01872</name>
    <name evidence="19" type="ORF">UFOPK3139_02812</name>
    <name evidence="20" type="ORF">UFOPK3543_03058</name>
    <name evidence="21" type="ORF">UFOPK3967_02372</name>
</gene>
<feature type="domain" description="FAD-binding PCMH-type" evidence="17">
    <location>
        <begin position="36"/>
        <end position="202"/>
    </location>
</feature>
<dbReference type="InterPro" id="IPR016167">
    <property type="entry name" value="FAD-bd_PCMH_sub1"/>
</dbReference>
<keyword evidence="14" id="KW-0131">Cell cycle</keyword>
<dbReference type="InterPro" id="IPR003170">
    <property type="entry name" value="MurB"/>
</dbReference>
<evidence type="ECO:0000256" key="14">
    <source>
        <dbReference type="ARBA" id="ARBA00023306"/>
    </source>
</evidence>
<evidence type="ECO:0000256" key="10">
    <source>
        <dbReference type="ARBA" id="ARBA00022857"/>
    </source>
</evidence>
<comment type="pathway">
    <text evidence="4">Cell wall biogenesis; peptidoglycan biosynthesis.</text>
</comment>
<dbReference type="InterPro" id="IPR016169">
    <property type="entry name" value="FAD-bd_PCMH_sub2"/>
</dbReference>
<protein>
    <recommendedName>
        <fullName evidence="5">UDP-N-acetylmuramate dehydrogenase</fullName>
        <ecNumber evidence="5">1.3.1.98</ecNumber>
    </recommendedName>
</protein>
<evidence type="ECO:0000313" key="20">
    <source>
        <dbReference type="EMBL" id="CAB4937806.1"/>
    </source>
</evidence>
<dbReference type="GO" id="GO:0071555">
    <property type="term" value="P:cell wall organization"/>
    <property type="evidence" value="ECO:0007669"/>
    <property type="project" value="UniProtKB-KW"/>
</dbReference>
<reference evidence="21" key="1">
    <citation type="submission" date="2020-05" db="EMBL/GenBank/DDBJ databases">
        <authorList>
            <person name="Chiriac C."/>
            <person name="Salcher M."/>
            <person name="Ghai R."/>
            <person name="Kavagutti S V."/>
        </authorList>
    </citation>
    <scope>NUCLEOTIDE SEQUENCE</scope>
</reference>
<dbReference type="PROSITE" id="PS51387">
    <property type="entry name" value="FAD_PCMH"/>
    <property type="match status" value="1"/>
</dbReference>
<evidence type="ECO:0000256" key="4">
    <source>
        <dbReference type="ARBA" id="ARBA00004752"/>
    </source>
</evidence>
<evidence type="ECO:0000256" key="13">
    <source>
        <dbReference type="ARBA" id="ARBA00023002"/>
    </source>
</evidence>
<name>A0A6J7Q9M2_9ZZZZ</name>
<dbReference type="GO" id="GO:0071949">
    <property type="term" value="F:FAD binding"/>
    <property type="evidence" value="ECO:0007669"/>
    <property type="project" value="InterPro"/>
</dbReference>
<dbReference type="NCBIfam" id="TIGR00179">
    <property type="entry name" value="murB"/>
    <property type="match status" value="1"/>
</dbReference>
<dbReference type="PANTHER" id="PTHR21071:SF4">
    <property type="entry name" value="UDP-N-ACETYLENOLPYRUVOYLGLUCOSAMINE REDUCTASE"/>
    <property type="match status" value="1"/>
</dbReference>
<dbReference type="UniPathway" id="UPA00219"/>
<evidence type="ECO:0000256" key="15">
    <source>
        <dbReference type="ARBA" id="ARBA00023316"/>
    </source>
</evidence>
<evidence type="ECO:0000256" key="3">
    <source>
        <dbReference type="ARBA" id="ARBA00004496"/>
    </source>
</evidence>
<comment type="catalytic activity">
    <reaction evidence="16">
        <text>UDP-N-acetyl-alpha-D-muramate + NADP(+) = UDP-N-acetyl-3-O-(1-carboxyvinyl)-alpha-D-glucosamine + NADPH + H(+)</text>
        <dbReference type="Rhea" id="RHEA:12248"/>
        <dbReference type="ChEBI" id="CHEBI:15378"/>
        <dbReference type="ChEBI" id="CHEBI:57783"/>
        <dbReference type="ChEBI" id="CHEBI:58349"/>
        <dbReference type="ChEBI" id="CHEBI:68483"/>
        <dbReference type="ChEBI" id="CHEBI:70757"/>
        <dbReference type="EC" id="1.3.1.98"/>
    </reaction>
</comment>
<dbReference type="PANTHER" id="PTHR21071">
    <property type="entry name" value="UDP-N-ACETYLENOLPYRUVOYLGLUCOSAMINE REDUCTASE"/>
    <property type="match status" value="1"/>
</dbReference>
<evidence type="ECO:0000256" key="1">
    <source>
        <dbReference type="ARBA" id="ARBA00001974"/>
    </source>
</evidence>
<keyword evidence="11" id="KW-0133">Cell shape</keyword>
<evidence type="ECO:0000256" key="9">
    <source>
        <dbReference type="ARBA" id="ARBA00022827"/>
    </source>
</evidence>
<keyword evidence="10" id="KW-0521">NADP</keyword>
<organism evidence="21">
    <name type="scientific">freshwater metagenome</name>
    <dbReference type="NCBI Taxonomy" id="449393"/>
    <lineage>
        <taxon>unclassified sequences</taxon>
        <taxon>metagenomes</taxon>
        <taxon>ecological metagenomes</taxon>
    </lineage>
</organism>
<dbReference type="GO" id="GO:0005829">
    <property type="term" value="C:cytosol"/>
    <property type="evidence" value="ECO:0007669"/>
    <property type="project" value="TreeGrafter"/>
</dbReference>
<dbReference type="NCBIfam" id="NF010480">
    <property type="entry name" value="PRK13905.1"/>
    <property type="match status" value="1"/>
</dbReference>
<evidence type="ECO:0000256" key="5">
    <source>
        <dbReference type="ARBA" id="ARBA00012518"/>
    </source>
</evidence>
<dbReference type="HAMAP" id="MF_00037">
    <property type="entry name" value="MurB"/>
    <property type="match status" value="1"/>
</dbReference>
<dbReference type="Gene3D" id="3.90.78.10">
    <property type="entry name" value="UDP-N-acetylenolpyruvoylglucosamine reductase, C-terminal domain"/>
    <property type="match status" value="1"/>
</dbReference>
<evidence type="ECO:0000313" key="21">
    <source>
        <dbReference type="EMBL" id="CAB5013595.1"/>
    </source>
</evidence>
<dbReference type="EMBL" id="CAFBOS010000177">
    <property type="protein sequence ID" value="CAB5013595.1"/>
    <property type="molecule type" value="Genomic_DNA"/>
</dbReference>
<comment type="function">
    <text evidence="2">Cell wall formation.</text>
</comment>
<evidence type="ECO:0000313" key="19">
    <source>
        <dbReference type="EMBL" id="CAB4836342.1"/>
    </source>
</evidence>
<dbReference type="InterPro" id="IPR006094">
    <property type="entry name" value="Oxid_FAD_bind_N"/>
</dbReference>
<dbReference type="SUPFAM" id="SSF56194">
    <property type="entry name" value="Uridine diphospho-N-Acetylenolpyruvylglucosamine reductase, MurB, C-terminal domain"/>
    <property type="match status" value="1"/>
</dbReference>
<dbReference type="EMBL" id="CAFABA010000167">
    <property type="protein sequence ID" value="CAB4836342.1"/>
    <property type="molecule type" value="Genomic_DNA"/>
</dbReference>
<dbReference type="GO" id="GO:0009252">
    <property type="term" value="P:peptidoglycan biosynthetic process"/>
    <property type="evidence" value="ECO:0007669"/>
    <property type="project" value="UniProtKB-UniPathway"/>
</dbReference>
<dbReference type="InterPro" id="IPR016166">
    <property type="entry name" value="FAD-bd_PCMH"/>
</dbReference>
<dbReference type="AlphaFoldDB" id="A0A6J7Q9M2"/>
<dbReference type="InterPro" id="IPR036318">
    <property type="entry name" value="FAD-bd_PCMH-like_sf"/>
</dbReference>
<evidence type="ECO:0000256" key="16">
    <source>
        <dbReference type="ARBA" id="ARBA00048914"/>
    </source>
</evidence>
<dbReference type="EMBL" id="CAFBMH010000196">
    <property type="protein sequence ID" value="CAB4937806.1"/>
    <property type="molecule type" value="Genomic_DNA"/>
</dbReference>
<dbReference type="EMBL" id="CAEZYR010000069">
    <property type="protein sequence ID" value="CAB4752192.1"/>
    <property type="molecule type" value="Genomic_DNA"/>
</dbReference>